<dbReference type="Gene3D" id="2.60.40.3710">
    <property type="match status" value="1"/>
</dbReference>
<organism evidence="4 5">
    <name type="scientific">Paenibacillus terrae (strain HPL-003)</name>
    <dbReference type="NCBI Taxonomy" id="985665"/>
    <lineage>
        <taxon>Bacteria</taxon>
        <taxon>Bacillati</taxon>
        <taxon>Bacillota</taxon>
        <taxon>Bacilli</taxon>
        <taxon>Bacillales</taxon>
        <taxon>Paenibacillaceae</taxon>
        <taxon>Paenibacillus</taxon>
    </lineage>
</organism>
<dbReference type="OrthoDB" id="7182479at2"/>
<dbReference type="PROSITE" id="PS50853">
    <property type="entry name" value="FN3"/>
    <property type="match status" value="1"/>
</dbReference>
<protein>
    <recommendedName>
        <fullName evidence="3">Fibronectin type-III domain-containing protein</fullName>
    </recommendedName>
</protein>
<dbReference type="eggNOG" id="COG5492">
    <property type="taxonomic scope" value="Bacteria"/>
</dbReference>
<dbReference type="EMBL" id="CP003107">
    <property type="protein sequence ID" value="AET58781.1"/>
    <property type="molecule type" value="Genomic_DNA"/>
</dbReference>
<evidence type="ECO:0000259" key="3">
    <source>
        <dbReference type="PROSITE" id="PS50853"/>
    </source>
</evidence>
<dbReference type="SUPFAM" id="SSF49265">
    <property type="entry name" value="Fibronectin type III"/>
    <property type="match status" value="1"/>
</dbReference>
<dbReference type="RefSeq" id="WP_014279514.1">
    <property type="nucleotide sequence ID" value="NC_016641.1"/>
</dbReference>
<reference key="2">
    <citation type="submission" date="2011-11" db="EMBL/GenBank/DDBJ databases">
        <authorList>
            <person name="Shin S.H."/>
            <person name="Kim S."/>
            <person name="Kim J.Y."/>
        </authorList>
    </citation>
    <scope>NUCLEOTIDE SEQUENCE</scope>
    <source>
        <strain>HPL-003</strain>
    </source>
</reference>
<dbReference type="InterPro" id="IPR036116">
    <property type="entry name" value="FN3_sf"/>
</dbReference>
<dbReference type="InterPro" id="IPR032812">
    <property type="entry name" value="SbsA_Ig"/>
</dbReference>
<dbReference type="HOGENOM" id="CLU_044837_0_0_9"/>
<dbReference type="Proteomes" id="UP000005876">
    <property type="component" value="Chromosome"/>
</dbReference>
<accession>G7VV12</accession>
<dbReference type="STRING" id="985665.HPL003_10100"/>
<evidence type="ECO:0000313" key="5">
    <source>
        <dbReference type="Proteomes" id="UP000005876"/>
    </source>
</evidence>
<dbReference type="InterPro" id="IPR013783">
    <property type="entry name" value="Ig-like_fold"/>
</dbReference>
<feature type="domain" description="Fibronectin type-III" evidence="3">
    <location>
        <begin position="291"/>
        <end position="382"/>
    </location>
</feature>
<sequence length="480" mass="52840">MIKGFARGLIVFLLAAIFSVQGIYAESSNQTVNELEILSIEPKTNESNVPINKIPIITFNQNIRTGNNIKDIKVTAGTNVVNATYSIHDSKLKIIPNDLLSDNMMYTIQIPKGALVYANNVSNEQSYSFSFKTISDLIPKMTSNTLPSGIANASSVYKIPNFKAEPYLAFDDINYADWSTSANVQTGWLSYTFPSPLVVNKYIIAASATTSHASQSALRQWTFEGFDEVSKKWVVLDTRNNISGWTASGKKSFSFVNKNAYATYRINVNKNNGFNQTTIGELQFLGYNAFAPENLIATGDKSQINLSWESATISKGYNVKRSLTPGGPYTTIATNIKTMTYTDTNVTNGTLYYYVVSAINDGNETNNSNEASATPQGELQPDPGTDNPSQPGPEPSEPTQPSGNRAILVITMTTGLEKEFDLSMKEVNDFIAWYEGKQAGTGSASYAINKHDNNKGAFSSRKDYMLYDRILTFEVSEYSK</sequence>
<feature type="compositionally biased region" description="Polar residues" evidence="2">
    <location>
        <begin position="364"/>
        <end position="377"/>
    </location>
</feature>
<keyword evidence="1" id="KW-0732">Signal</keyword>
<feature type="region of interest" description="Disordered" evidence="2">
    <location>
        <begin position="364"/>
        <end position="405"/>
    </location>
</feature>
<dbReference type="Pfam" id="PF13205">
    <property type="entry name" value="Big_5"/>
    <property type="match status" value="1"/>
</dbReference>
<dbReference type="InterPro" id="IPR003961">
    <property type="entry name" value="FN3_dom"/>
</dbReference>
<dbReference type="eggNOG" id="COG4733">
    <property type="taxonomic scope" value="Bacteria"/>
</dbReference>
<gene>
    <name evidence="4" type="ordered locus">HPL003_10100</name>
</gene>
<dbReference type="AlphaFoldDB" id="G7VV12"/>
<evidence type="ECO:0000256" key="1">
    <source>
        <dbReference type="ARBA" id="ARBA00022729"/>
    </source>
</evidence>
<evidence type="ECO:0000256" key="2">
    <source>
        <dbReference type="SAM" id="MobiDB-lite"/>
    </source>
</evidence>
<dbReference type="Gene3D" id="2.60.40.10">
    <property type="entry name" value="Immunoglobulins"/>
    <property type="match status" value="1"/>
</dbReference>
<name>G7VV12_PAETH</name>
<evidence type="ECO:0000313" key="4">
    <source>
        <dbReference type="EMBL" id="AET58781.1"/>
    </source>
</evidence>
<dbReference type="eggNOG" id="COG5184">
    <property type="taxonomic scope" value="Bacteria"/>
</dbReference>
<dbReference type="KEGG" id="pta:HPL003_10100"/>
<proteinExistence type="predicted"/>
<dbReference type="CDD" id="cd00063">
    <property type="entry name" value="FN3"/>
    <property type="match status" value="1"/>
</dbReference>
<reference evidence="5" key="1">
    <citation type="submission" date="2011-11" db="EMBL/GenBank/DDBJ databases">
        <title>Complete sequence of Paenibacillus terrae HPL-003.</title>
        <authorList>
            <person name="Shin S.H."/>
            <person name="Kim S."/>
            <person name="Kim J.Y."/>
        </authorList>
    </citation>
    <scope>NUCLEOTIDE SEQUENCE [LARGE SCALE GENOMIC DNA]</scope>
    <source>
        <strain evidence="5">HPL-003</strain>
    </source>
</reference>
<reference evidence="4 5" key="3">
    <citation type="journal article" date="2012" name="J. Bacteriol.">
        <title>Genome Sequence of Paenibacillus terrae HPL-003, a Xylanase-Producing Bacterium Isolated from Soil Found in Forest Residue.</title>
        <authorList>
            <person name="Shin S.H."/>
            <person name="Kim S."/>
            <person name="Kim J.Y."/>
            <person name="Song H.Y."/>
            <person name="Cho S.J."/>
            <person name="Kim D.R."/>
            <person name="Lee K.I."/>
            <person name="Lim H.K."/>
            <person name="Park N.J."/>
            <person name="Hwang I.T."/>
            <person name="Yang K.S."/>
        </authorList>
    </citation>
    <scope>NUCLEOTIDE SEQUENCE [LARGE SCALE GENOMIC DNA]</scope>
    <source>
        <strain evidence="4 5">HPL-003</strain>
    </source>
</reference>